<accession>A0A176VFA2</accession>
<dbReference type="Proteomes" id="UP000077202">
    <property type="component" value="Unassembled WGS sequence"/>
</dbReference>
<sequence length="130" mass="14619">MASWQVGFVELALAGAPIHWARIVWKATRQHAGEEEPRKAWAPRKQEWEGDAELSRRELLAVPVRRRANNEQARPEQKACKLILPADSSADTKRAAVARDSPSSEEDRKACGNGQNAYTREMLAFRARAI</sequence>
<keyword evidence="3" id="KW-1185">Reference proteome</keyword>
<organism evidence="2 3">
    <name type="scientific">Marchantia polymorpha subsp. ruderalis</name>
    <dbReference type="NCBI Taxonomy" id="1480154"/>
    <lineage>
        <taxon>Eukaryota</taxon>
        <taxon>Viridiplantae</taxon>
        <taxon>Streptophyta</taxon>
        <taxon>Embryophyta</taxon>
        <taxon>Marchantiophyta</taxon>
        <taxon>Marchantiopsida</taxon>
        <taxon>Marchantiidae</taxon>
        <taxon>Marchantiales</taxon>
        <taxon>Marchantiaceae</taxon>
        <taxon>Marchantia</taxon>
    </lineage>
</organism>
<dbReference type="AlphaFoldDB" id="A0A176VFA2"/>
<evidence type="ECO:0000313" key="2">
    <source>
        <dbReference type="EMBL" id="OAE19530.1"/>
    </source>
</evidence>
<name>A0A176VFA2_MARPO</name>
<proteinExistence type="predicted"/>
<comment type="caution">
    <text evidence="2">The sequence shown here is derived from an EMBL/GenBank/DDBJ whole genome shotgun (WGS) entry which is preliminary data.</text>
</comment>
<protein>
    <submittedName>
        <fullName evidence="2">Uncharacterized protein</fullName>
    </submittedName>
</protein>
<feature type="region of interest" description="Disordered" evidence="1">
    <location>
        <begin position="85"/>
        <end position="115"/>
    </location>
</feature>
<evidence type="ECO:0000313" key="3">
    <source>
        <dbReference type="Proteomes" id="UP000077202"/>
    </source>
</evidence>
<evidence type="ECO:0000256" key="1">
    <source>
        <dbReference type="SAM" id="MobiDB-lite"/>
    </source>
</evidence>
<reference evidence="2" key="1">
    <citation type="submission" date="2016-03" db="EMBL/GenBank/DDBJ databases">
        <title>Mechanisms controlling the formation of the plant cell surface in tip-growing cells are functionally conserved among land plants.</title>
        <authorList>
            <person name="Honkanen S."/>
            <person name="Jones V.A."/>
            <person name="Morieri G."/>
            <person name="Champion C."/>
            <person name="Hetherington A.J."/>
            <person name="Kelly S."/>
            <person name="Saint-Marcoux D."/>
            <person name="Proust H."/>
            <person name="Prescott H."/>
            <person name="Dolan L."/>
        </authorList>
    </citation>
    <scope>NUCLEOTIDE SEQUENCE [LARGE SCALE GENOMIC DNA]</scope>
    <source>
        <tissue evidence="2">Whole gametophyte</tissue>
    </source>
</reference>
<dbReference type="EMBL" id="LVLJ01003840">
    <property type="protein sequence ID" value="OAE19530.1"/>
    <property type="molecule type" value="Genomic_DNA"/>
</dbReference>
<gene>
    <name evidence="2" type="ORF">AXG93_2571s1020</name>
</gene>